<protein>
    <submittedName>
        <fullName evidence="2">Alpha/beta hydrolase family protein</fullName>
    </submittedName>
</protein>
<reference evidence="2 3" key="1">
    <citation type="submission" date="2019-02" db="EMBL/GenBank/DDBJ databases">
        <title>Deep-cultivation of Planctomycetes and their phenomic and genomic characterization uncovers novel biology.</title>
        <authorList>
            <person name="Wiegand S."/>
            <person name="Jogler M."/>
            <person name="Boedeker C."/>
            <person name="Pinto D."/>
            <person name="Vollmers J."/>
            <person name="Rivas-Marin E."/>
            <person name="Kohn T."/>
            <person name="Peeters S.H."/>
            <person name="Heuer A."/>
            <person name="Rast P."/>
            <person name="Oberbeckmann S."/>
            <person name="Bunk B."/>
            <person name="Jeske O."/>
            <person name="Meyerdierks A."/>
            <person name="Storesund J.E."/>
            <person name="Kallscheuer N."/>
            <person name="Luecker S."/>
            <person name="Lage O.M."/>
            <person name="Pohl T."/>
            <person name="Merkel B.J."/>
            <person name="Hornburger P."/>
            <person name="Mueller R.-W."/>
            <person name="Bruemmer F."/>
            <person name="Labrenz M."/>
            <person name="Spormann A.M."/>
            <person name="Op den Camp H."/>
            <person name="Overmann J."/>
            <person name="Amann R."/>
            <person name="Jetten M.S.M."/>
            <person name="Mascher T."/>
            <person name="Medema M.H."/>
            <person name="Devos D.P."/>
            <person name="Kaster A.-K."/>
            <person name="Ovreas L."/>
            <person name="Rohde M."/>
            <person name="Galperin M.Y."/>
            <person name="Jogler C."/>
        </authorList>
    </citation>
    <scope>NUCLEOTIDE SEQUENCE [LARGE SCALE GENOMIC DNA]</scope>
    <source>
        <strain evidence="2 3">ETA_A8</strain>
    </source>
</reference>
<evidence type="ECO:0000313" key="2">
    <source>
        <dbReference type="EMBL" id="QDU28707.1"/>
    </source>
</evidence>
<dbReference type="SUPFAM" id="SSF53474">
    <property type="entry name" value="alpha/beta-Hydrolases"/>
    <property type="match status" value="1"/>
</dbReference>
<organism evidence="2 3">
    <name type="scientific">Anatilimnocola aggregata</name>
    <dbReference type="NCBI Taxonomy" id="2528021"/>
    <lineage>
        <taxon>Bacteria</taxon>
        <taxon>Pseudomonadati</taxon>
        <taxon>Planctomycetota</taxon>
        <taxon>Planctomycetia</taxon>
        <taxon>Pirellulales</taxon>
        <taxon>Pirellulaceae</taxon>
        <taxon>Anatilimnocola</taxon>
    </lineage>
</organism>
<evidence type="ECO:0000256" key="1">
    <source>
        <dbReference type="ARBA" id="ARBA00022729"/>
    </source>
</evidence>
<dbReference type="OrthoDB" id="1955879at2"/>
<accession>A0A517YEQ9</accession>
<keyword evidence="1" id="KW-0732">Signal</keyword>
<keyword evidence="3" id="KW-1185">Reference proteome</keyword>
<dbReference type="PANTHER" id="PTHR43037:SF1">
    <property type="entry name" value="BLL1128 PROTEIN"/>
    <property type="match status" value="1"/>
</dbReference>
<dbReference type="Gene3D" id="3.40.50.1820">
    <property type="entry name" value="alpha/beta hydrolase"/>
    <property type="match status" value="1"/>
</dbReference>
<dbReference type="AlphaFoldDB" id="A0A517YEQ9"/>
<dbReference type="PANTHER" id="PTHR43037">
    <property type="entry name" value="UNNAMED PRODUCT-RELATED"/>
    <property type="match status" value="1"/>
</dbReference>
<dbReference type="InterPro" id="IPR029058">
    <property type="entry name" value="AB_hydrolase_fold"/>
</dbReference>
<dbReference type="EMBL" id="CP036274">
    <property type="protein sequence ID" value="QDU28707.1"/>
    <property type="molecule type" value="Genomic_DNA"/>
</dbReference>
<gene>
    <name evidence="2" type="ORF">ETAA8_38120</name>
</gene>
<proteinExistence type="predicted"/>
<dbReference type="RefSeq" id="WP_145091435.1">
    <property type="nucleotide sequence ID" value="NZ_CP036274.1"/>
</dbReference>
<dbReference type="Proteomes" id="UP000315017">
    <property type="component" value="Chromosome"/>
</dbReference>
<keyword evidence="2" id="KW-0378">Hydrolase</keyword>
<evidence type="ECO:0000313" key="3">
    <source>
        <dbReference type="Proteomes" id="UP000315017"/>
    </source>
</evidence>
<name>A0A517YEQ9_9BACT</name>
<sequence length="873" mass="97154">MHDRRLSQRTLLVLLMVSFYISPPSVLAEVITLKNGLRIEGKVDKLGNLGANPLQGNTVGDVATKEIVIIDDDLRRVFVGQKQVLTFGDSPLSSFERIKLQQAVASAGPGIASVGPIVKVTPFDKYGRRIFTMAGNKGNIDVIQGITEITPRYTKVEALTRGSYQYVWSMQVATTSIPRETLSEILMHRIDPKNPEQRLSIVKLYLQAQRIQDARTELEAIIRDFPNLANLQDQVKALRQTGANMLLKEIQLRRDAGQHQLAISMLTNYPAEGVAGESQLKARDMLAEYDDVKAKGERVLALMSEHASQIKAQATRDRVQPICNEIATEMNIHSLARMADYLRLSDDDKTSAEQKLSLAISGWLMGSGSGIDNLAVTLSLVQVRDKVRAYLLARRKADRDVILAEIQSLEGSTPEYIAKILAHMKPPLETYPKPKTDIQTEPEKPAAPAAVPVVAPVAPAPAAPAPAAIPPAAGAKGNPLDLLNRDLRARPAPPGALQVNKVLLPEPVDDRDGTPVGAQATVNGISGLLKIQTPGLSEDPIIDYYVQLPPEYDPYRRYPCVISLNGAGTTPLQQVDWWAGPHSGTAAMRYGQATRHGYIVIAPVWTREHQREYEYSAREHAAVLYTLRDASRRFAVDTDQVFLSGHSMGADAAWDIGLAHPDLWAGVMPIVARGDKYISRYSENGRNLPMYFVCGEKDGDKWQNNSPDWERYLKYVGYDSLVVQYQGRGHEHFHDEIQNLFEWMNLHQRNFFPKKFAANTLRPWDNFFWYVEMDRMPPVGMVLPIQWPPGRGVIATKVEASILPTNGISVDSSAAKITVWLSPDMINFNAKPFVSIRGKRFQNIQPDVSVLLEDVRTRGDRQHPFWAKVSNVQ</sequence>
<dbReference type="InterPro" id="IPR050955">
    <property type="entry name" value="Plant_Biomass_Hydrol_Est"/>
</dbReference>
<dbReference type="KEGG" id="aagg:ETAA8_38120"/>
<dbReference type="GO" id="GO:0016787">
    <property type="term" value="F:hydrolase activity"/>
    <property type="evidence" value="ECO:0007669"/>
    <property type="project" value="UniProtKB-KW"/>
</dbReference>